<evidence type="ECO:0000256" key="1">
    <source>
        <dbReference type="ARBA" id="ARBA00008056"/>
    </source>
</evidence>
<keyword evidence="2" id="KW-0408">Iron</keyword>
<dbReference type="InterPro" id="IPR050231">
    <property type="entry name" value="Iron_ascorbate_oxido_reductase"/>
</dbReference>
<dbReference type="AlphaFoldDB" id="A0A0F4YIY1"/>
<organism evidence="4 5">
    <name type="scientific">Rasamsonia emersonii (strain ATCC 16479 / CBS 393.64 / IMI 116815)</name>
    <dbReference type="NCBI Taxonomy" id="1408163"/>
    <lineage>
        <taxon>Eukaryota</taxon>
        <taxon>Fungi</taxon>
        <taxon>Dikarya</taxon>
        <taxon>Ascomycota</taxon>
        <taxon>Pezizomycotina</taxon>
        <taxon>Eurotiomycetes</taxon>
        <taxon>Eurotiomycetidae</taxon>
        <taxon>Eurotiales</taxon>
        <taxon>Trichocomaceae</taxon>
        <taxon>Rasamsonia</taxon>
    </lineage>
</organism>
<dbReference type="EMBL" id="LASV01000545">
    <property type="protein sequence ID" value="KKA17831.1"/>
    <property type="molecule type" value="Genomic_DNA"/>
</dbReference>
<comment type="similarity">
    <text evidence="1 2">Belongs to the iron/ascorbate-dependent oxidoreductase family.</text>
</comment>
<keyword evidence="2" id="KW-0479">Metal-binding</keyword>
<dbReference type="PRINTS" id="PR00682">
    <property type="entry name" value="IPNSYNTHASE"/>
</dbReference>
<evidence type="ECO:0000256" key="2">
    <source>
        <dbReference type="RuleBase" id="RU003682"/>
    </source>
</evidence>
<dbReference type="InterPro" id="IPR005123">
    <property type="entry name" value="Oxoglu/Fe-dep_dioxygenase_dom"/>
</dbReference>
<accession>A0A0F4YIY1</accession>
<dbReference type="InterPro" id="IPR027443">
    <property type="entry name" value="IPNS-like_sf"/>
</dbReference>
<dbReference type="STRING" id="1408163.A0A0F4YIY1"/>
<dbReference type="GeneID" id="25320486"/>
<dbReference type="GO" id="GO:0046872">
    <property type="term" value="F:metal ion binding"/>
    <property type="evidence" value="ECO:0007669"/>
    <property type="project" value="UniProtKB-KW"/>
</dbReference>
<dbReference type="GO" id="GO:0044283">
    <property type="term" value="P:small molecule biosynthetic process"/>
    <property type="evidence" value="ECO:0007669"/>
    <property type="project" value="UniProtKB-ARBA"/>
</dbReference>
<dbReference type="Pfam" id="PF03171">
    <property type="entry name" value="2OG-FeII_Oxy"/>
    <property type="match status" value="1"/>
</dbReference>
<reference evidence="4 5" key="1">
    <citation type="submission" date="2015-04" db="EMBL/GenBank/DDBJ databases">
        <authorList>
            <person name="Heijne W.H."/>
            <person name="Fedorova N.D."/>
            <person name="Nierman W.C."/>
            <person name="Vollebregt A.W."/>
            <person name="Zhao Z."/>
            <person name="Wu L."/>
            <person name="Kumar M."/>
            <person name="Stam H."/>
            <person name="van den Berg M.A."/>
            <person name="Pel H.J."/>
        </authorList>
    </citation>
    <scope>NUCLEOTIDE SEQUENCE [LARGE SCALE GENOMIC DNA]</scope>
    <source>
        <strain evidence="4 5">CBS 393.64</strain>
    </source>
</reference>
<evidence type="ECO:0000259" key="3">
    <source>
        <dbReference type="PROSITE" id="PS51471"/>
    </source>
</evidence>
<dbReference type="PROSITE" id="PS51471">
    <property type="entry name" value="FE2OG_OXY"/>
    <property type="match status" value="1"/>
</dbReference>
<dbReference type="InterPro" id="IPR026992">
    <property type="entry name" value="DIOX_N"/>
</dbReference>
<gene>
    <name evidence="4" type="ORF">T310_8226</name>
</gene>
<evidence type="ECO:0000313" key="5">
    <source>
        <dbReference type="Proteomes" id="UP000053958"/>
    </source>
</evidence>
<dbReference type="Pfam" id="PF14226">
    <property type="entry name" value="DIOX_N"/>
    <property type="match status" value="1"/>
</dbReference>
<dbReference type="Proteomes" id="UP000053958">
    <property type="component" value="Unassembled WGS sequence"/>
</dbReference>
<dbReference type="PANTHER" id="PTHR47990">
    <property type="entry name" value="2-OXOGLUTARATE (2OG) AND FE(II)-DEPENDENT OXYGENASE SUPERFAMILY PROTEIN-RELATED"/>
    <property type="match status" value="1"/>
</dbReference>
<protein>
    <recommendedName>
        <fullName evidence="3">Fe2OG dioxygenase domain-containing protein</fullName>
    </recommendedName>
</protein>
<dbReference type="OrthoDB" id="288590at2759"/>
<comment type="caution">
    <text evidence="4">The sequence shown here is derived from an EMBL/GenBank/DDBJ whole genome shotgun (WGS) entry which is preliminary data.</text>
</comment>
<dbReference type="SUPFAM" id="SSF51197">
    <property type="entry name" value="Clavaminate synthase-like"/>
    <property type="match status" value="1"/>
</dbReference>
<keyword evidence="2" id="KW-0560">Oxidoreductase</keyword>
<evidence type="ECO:0000313" key="4">
    <source>
        <dbReference type="EMBL" id="KKA17831.1"/>
    </source>
</evidence>
<sequence>MSSTATEIYLGSIMEARKVREPDKTTPFMALPIIDLSDIDSPDQSKRDALASTIYDACTQVGFFYIKNHGISRQSREKVTAEAGRFFKELCPDQKMRLSKAHSEYHLGYSPFKMEEKKGVSPIHWFEGFLFGREAVFDHVYGDKVGPSHDAHNQWPEEDELPDFKAALGSYFSELLTLSRKLARIFARSLNLDESFFDAMIDRPGCMMSLNYYPDRAPDQHDVNSAIQPHTDHQLFTILYQTQGANALEVANSDGVWVPMPPIEDTFVVNIGDALSIWTNDVFLFTLRRAVNSSRKERFSISFFFGANHDALMETLPSCVTETRPRKYQSITAGQHYINKMNHLLIVIALYNTESVQTPESFQAREYRSLQTAESVETAESLRTAWSFQTTESLWTLSLFRLPSLLRLLPSLSRLIKSWTIFLRSGF</sequence>
<dbReference type="RefSeq" id="XP_013324443.1">
    <property type="nucleotide sequence ID" value="XM_013468989.1"/>
</dbReference>
<proteinExistence type="inferred from homology"/>
<feature type="domain" description="Fe2OG dioxygenase" evidence="3">
    <location>
        <begin position="200"/>
        <end position="307"/>
    </location>
</feature>
<keyword evidence="5" id="KW-1185">Reference proteome</keyword>
<name>A0A0F4YIY1_RASE3</name>
<dbReference type="Gene3D" id="2.60.120.330">
    <property type="entry name" value="B-lactam Antibiotic, Isopenicillin N Synthase, Chain"/>
    <property type="match status" value="1"/>
</dbReference>
<dbReference type="InterPro" id="IPR044861">
    <property type="entry name" value="IPNS-like_FE2OG_OXY"/>
</dbReference>
<dbReference type="GO" id="GO:0016491">
    <property type="term" value="F:oxidoreductase activity"/>
    <property type="evidence" value="ECO:0007669"/>
    <property type="project" value="UniProtKB-KW"/>
</dbReference>